<organism evidence="2 3">
    <name type="scientific">Caenorhabditis tropicalis</name>
    <dbReference type="NCBI Taxonomy" id="1561998"/>
    <lineage>
        <taxon>Eukaryota</taxon>
        <taxon>Metazoa</taxon>
        <taxon>Ecdysozoa</taxon>
        <taxon>Nematoda</taxon>
        <taxon>Chromadorea</taxon>
        <taxon>Rhabditida</taxon>
        <taxon>Rhabditina</taxon>
        <taxon>Rhabditomorpha</taxon>
        <taxon>Rhabditoidea</taxon>
        <taxon>Rhabditidae</taxon>
        <taxon>Peloderinae</taxon>
        <taxon>Caenorhabditis</taxon>
    </lineage>
</organism>
<dbReference type="AlphaFoldDB" id="A0A1I7US28"/>
<dbReference type="eggNOG" id="ENOG502TG3Q">
    <property type="taxonomic scope" value="Eukaryota"/>
</dbReference>
<dbReference type="Proteomes" id="UP000095282">
    <property type="component" value="Unplaced"/>
</dbReference>
<evidence type="ECO:0000256" key="1">
    <source>
        <dbReference type="SAM" id="MobiDB-lite"/>
    </source>
</evidence>
<feature type="region of interest" description="Disordered" evidence="1">
    <location>
        <begin position="81"/>
        <end position="110"/>
    </location>
</feature>
<reference evidence="3" key="1">
    <citation type="submission" date="2016-11" db="UniProtKB">
        <authorList>
            <consortium name="WormBaseParasite"/>
        </authorList>
    </citation>
    <scope>IDENTIFICATION</scope>
</reference>
<dbReference type="STRING" id="1561998.A0A1I7US28"/>
<feature type="compositionally biased region" description="Low complexity" evidence="1">
    <location>
        <begin position="176"/>
        <end position="186"/>
    </location>
</feature>
<proteinExistence type="predicted"/>
<evidence type="ECO:0000313" key="3">
    <source>
        <dbReference type="WBParaSite" id="Csp11.Scaffold630.g18780.t1"/>
    </source>
</evidence>
<name>A0A1I7US28_9PELO</name>
<feature type="region of interest" description="Disordered" evidence="1">
    <location>
        <begin position="164"/>
        <end position="193"/>
    </location>
</feature>
<dbReference type="WBParaSite" id="Csp11.Scaffold630.g18780.t1">
    <property type="protein sequence ID" value="Csp11.Scaffold630.g18780.t1"/>
    <property type="gene ID" value="Csp11.Scaffold630.g18780"/>
</dbReference>
<accession>A0A1I7US28</accession>
<sequence>MAQPLPALENARDEGEAERNAIRMQRQLAIREGRYLPPLPHLPIFMLPRGAVPNDGHNPALEFQLNQRRQFLLENIRPAAMQPPGFFHPRPEDEYRPISPTNSDDEAEEEEEVLELQRRVRRNWRHYMNLRAEPIPQEIVDRLLHEHDQLANFLRNNNNNDNFRDFNGVLSPSPSPAVSPAASPAPSEDPIDQAREDDEDIKMLNVQLLNLRPNQPRPRKRHNSGEEVLIKRKKVTFKDEIIDEVSNQYEEHPADYNDNVKVYRKQFDDDDEGFLGGPSAYNHI</sequence>
<evidence type="ECO:0000313" key="2">
    <source>
        <dbReference type="Proteomes" id="UP000095282"/>
    </source>
</evidence>
<protein>
    <submittedName>
        <fullName evidence="3">Pecanex-like protein</fullName>
    </submittedName>
</protein>
<keyword evidence="2" id="KW-1185">Reference proteome</keyword>